<dbReference type="EMBL" id="QEAQ01000080">
    <property type="protein sequence ID" value="TPX56268.1"/>
    <property type="molecule type" value="Genomic_DNA"/>
</dbReference>
<evidence type="ECO:0000256" key="1">
    <source>
        <dbReference type="SAM" id="MobiDB-lite"/>
    </source>
</evidence>
<protein>
    <recommendedName>
        <fullName evidence="2">Ubiquitin-like domain-containing protein</fullName>
    </recommendedName>
</protein>
<dbReference type="SUPFAM" id="SSF54236">
    <property type="entry name" value="Ubiquitin-like"/>
    <property type="match status" value="1"/>
</dbReference>
<keyword evidence="4" id="KW-1185">Reference proteome</keyword>
<feature type="region of interest" description="Disordered" evidence="1">
    <location>
        <begin position="1"/>
        <end position="24"/>
    </location>
</feature>
<dbReference type="Pfam" id="PF13881">
    <property type="entry name" value="Rad60-SLD_2"/>
    <property type="match status" value="1"/>
</dbReference>
<dbReference type="AlphaFoldDB" id="A0A507DZ81"/>
<evidence type="ECO:0000313" key="4">
    <source>
        <dbReference type="Proteomes" id="UP000318582"/>
    </source>
</evidence>
<dbReference type="PANTHER" id="PTHR13169">
    <property type="entry name" value="UBIQUITIN-LIKE PROTEIN 3 HCG-1 PROTEIN"/>
    <property type="match status" value="1"/>
</dbReference>
<dbReference type="InterPro" id="IPR000626">
    <property type="entry name" value="Ubiquitin-like_dom"/>
</dbReference>
<dbReference type="PROSITE" id="PS50053">
    <property type="entry name" value="UBIQUITIN_2"/>
    <property type="match status" value="1"/>
</dbReference>
<feature type="compositionally biased region" description="Low complexity" evidence="1">
    <location>
        <begin position="11"/>
        <end position="24"/>
    </location>
</feature>
<dbReference type="Proteomes" id="UP000318582">
    <property type="component" value="Unassembled WGS sequence"/>
</dbReference>
<name>A0A507DZ81_9FUNG</name>
<dbReference type="InterPro" id="IPR040015">
    <property type="entry name" value="UBL3-like"/>
</dbReference>
<feature type="domain" description="Ubiquitin-like" evidence="2">
    <location>
        <begin position="38"/>
        <end position="121"/>
    </location>
</feature>
<dbReference type="Gene3D" id="3.10.20.90">
    <property type="entry name" value="Phosphatidylinositol 3-kinase Catalytic Subunit, Chain A, domain 1"/>
    <property type="match status" value="1"/>
</dbReference>
<dbReference type="InterPro" id="IPR029071">
    <property type="entry name" value="Ubiquitin-like_domsf"/>
</dbReference>
<evidence type="ECO:0000259" key="2">
    <source>
        <dbReference type="PROSITE" id="PS50053"/>
    </source>
</evidence>
<evidence type="ECO:0000313" key="3">
    <source>
        <dbReference type="EMBL" id="TPX56268.1"/>
    </source>
</evidence>
<reference evidence="3 4" key="1">
    <citation type="journal article" date="2019" name="Sci. Rep.">
        <title>Comparative genomics of chytrid fungi reveal insights into the obligate biotrophic and pathogenic lifestyle of Synchytrium endobioticum.</title>
        <authorList>
            <person name="van de Vossenberg B.T.L.H."/>
            <person name="Warris S."/>
            <person name="Nguyen H.D.T."/>
            <person name="van Gent-Pelzer M.P.E."/>
            <person name="Joly D.L."/>
            <person name="van de Geest H.C."/>
            <person name="Bonants P.J.M."/>
            <person name="Smith D.S."/>
            <person name="Levesque C.A."/>
            <person name="van der Lee T.A.J."/>
        </authorList>
    </citation>
    <scope>NUCLEOTIDE SEQUENCE [LARGE SCALE GENOMIC DNA]</scope>
    <source>
        <strain evidence="3 4">CBS 809.83</strain>
    </source>
</reference>
<accession>A0A507DZ81</accession>
<proteinExistence type="predicted"/>
<sequence>MVDPTDSTTHTVTEPATERPTTTAHPVVVNDKIPGNKINLRFLLISSKRTDMLFDPQDTIEIVKNRIWQAWPSEWEDEHPESPQHLRVVHQGKFMEANNTLASHKLDVGATTTVHLLLRSGPAAEADEKSKPNAEQATRGCRCCIVM</sequence>
<feature type="compositionally biased region" description="Polar residues" evidence="1">
    <location>
        <begin position="1"/>
        <end position="10"/>
    </location>
</feature>
<organism evidence="3 4">
    <name type="scientific">Powellomyces hirtus</name>
    <dbReference type="NCBI Taxonomy" id="109895"/>
    <lineage>
        <taxon>Eukaryota</taxon>
        <taxon>Fungi</taxon>
        <taxon>Fungi incertae sedis</taxon>
        <taxon>Chytridiomycota</taxon>
        <taxon>Chytridiomycota incertae sedis</taxon>
        <taxon>Chytridiomycetes</taxon>
        <taxon>Spizellomycetales</taxon>
        <taxon>Powellomycetaceae</taxon>
        <taxon>Powellomyces</taxon>
    </lineage>
</organism>
<gene>
    <name evidence="3" type="ORF">PhCBS80983_g04639</name>
</gene>
<dbReference type="InterPro" id="IPR039540">
    <property type="entry name" value="UBL3-like_ubiquitin_dom"/>
</dbReference>
<dbReference type="PANTHER" id="PTHR13169:SF0">
    <property type="entry name" value="UBIQUITIN-LIKE PROTEIN 3"/>
    <property type="match status" value="1"/>
</dbReference>
<comment type="caution">
    <text evidence="3">The sequence shown here is derived from an EMBL/GenBank/DDBJ whole genome shotgun (WGS) entry which is preliminary data.</text>
</comment>